<dbReference type="PANTHER" id="PTHR45856:SF11">
    <property type="entry name" value="FUNGAL LIPASE-LIKE DOMAIN-CONTAINING PROTEIN"/>
    <property type="match status" value="1"/>
</dbReference>
<accession>A0A9W7GEA6</accession>
<feature type="transmembrane region" description="Helical" evidence="2">
    <location>
        <begin position="172"/>
        <end position="194"/>
    </location>
</feature>
<feature type="domain" description="Fungal lipase-type" evidence="3">
    <location>
        <begin position="695"/>
        <end position="852"/>
    </location>
</feature>
<feature type="transmembrane region" description="Helical" evidence="2">
    <location>
        <begin position="88"/>
        <end position="112"/>
    </location>
</feature>
<evidence type="ECO:0000313" key="5">
    <source>
        <dbReference type="Proteomes" id="UP001165065"/>
    </source>
</evidence>
<dbReference type="GO" id="GO:0006629">
    <property type="term" value="P:lipid metabolic process"/>
    <property type="evidence" value="ECO:0007669"/>
    <property type="project" value="InterPro"/>
</dbReference>
<feature type="transmembrane region" description="Helical" evidence="2">
    <location>
        <begin position="312"/>
        <end position="333"/>
    </location>
</feature>
<feature type="compositionally biased region" description="Low complexity" evidence="1">
    <location>
        <begin position="31"/>
        <end position="45"/>
    </location>
</feature>
<keyword evidence="2" id="KW-1133">Transmembrane helix</keyword>
<dbReference type="OrthoDB" id="200718at2759"/>
<gene>
    <name evidence="4" type="ORF">TrCOL_g9125</name>
</gene>
<reference evidence="5" key="1">
    <citation type="journal article" date="2023" name="Commun. Biol.">
        <title>Genome analysis of Parmales, the sister group of diatoms, reveals the evolutionary specialization of diatoms from phago-mixotrophs to photoautotrophs.</title>
        <authorList>
            <person name="Ban H."/>
            <person name="Sato S."/>
            <person name="Yoshikawa S."/>
            <person name="Yamada K."/>
            <person name="Nakamura Y."/>
            <person name="Ichinomiya M."/>
            <person name="Sato N."/>
            <person name="Blanc-Mathieu R."/>
            <person name="Endo H."/>
            <person name="Kuwata A."/>
            <person name="Ogata H."/>
        </authorList>
    </citation>
    <scope>NUCLEOTIDE SEQUENCE [LARGE SCALE GENOMIC DNA]</scope>
</reference>
<keyword evidence="2" id="KW-0812">Transmembrane</keyword>
<evidence type="ECO:0000313" key="4">
    <source>
        <dbReference type="EMBL" id="GMI41772.1"/>
    </source>
</evidence>
<sequence length="993" mass="111216">MFTTIAAISNLISSPKTKGSGDRNEEREGDVSPSSSDDDVSPSSSRPQFTSVVLADEDVIPRYNVSKLDELSKDVIPFRYEFMTPSEISGVFIAIVLSSFIAIANLIVSTVVRGNRTSSDIFETLDTLSTINIVWSVLILSVMGATSFFTFRRYYDTLPDLSFRQKMLVRQVISGLVISLVWGTGTLIQSSSILSSSCPLFNYLDLYLSILDDFIGDALVFIFHWAAIDHIISKDNPNELLSEASRGLIYIPSVLIVGLQLALRVAVSVDYLFLENPYTDSAVRSQGCVDINQGTFTCKISLFDSSYVNIRTALFVVMTVSILLIFVYCVIAWKRLAKQSWHTHRSLNVSLRLYIWNTIAVAVVLYSIRLTQFVMEKNSGGAQSTNPCTWLLLQMTASPEIFQLFATWMISRAYLFTPVPKSFRDRPYYKMRITFLQTFAWGGGEDGSIKTNPEAFWMQVVGDEKVQRSRKERASLLRKLHSKGMSMRKSTRFGGLFNDKAWKQIVKEGDFSQFSEANQVRGDSLLRKVGYGPDPQVVQTQPVFSFEIMVKTLWISKIVYGDGVEPDEKVESRVKHEAGLREKIDDQLERGLETGTKAFAPLRIRRQRSVNVMGGAVEGLGDNIEGWEEGKDEKGVDVDVDCEEGVEKGTSYPGFNKACDIAKAKLGLTGHYTLENDEYKVRCVIFHNIESKKIVVAFRGSKAGANFLADAKFIRKQHNTMEADGRNSFEKWWWKPMVHRGFLSSFVDSGIEEAVLNRVSRLVEVMREGVEGREGAKEEGKDELSVLICGHSLGGALAQLCSFSIASHLQLLPTEISTYTFGCPGVGNIATCKQIEARCPATFNVINNTDWVYYVGKYASRVFHPGIPVQINSNGDLLVRPTFVESSLSHLWWRESIMDHLFPSYQNSVAKIISDNPECDLSFALSVCPTLIDYVSIDSLGSLPETNRQRVFEQNLDLAMGKRKSAMVTRRKRRKRRKDEGGEEGGGRVDDNA</sequence>
<dbReference type="PANTHER" id="PTHR45856">
    <property type="entry name" value="ALPHA/BETA-HYDROLASES SUPERFAMILY PROTEIN"/>
    <property type="match status" value="1"/>
</dbReference>
<feature type="region of interest" description="Disordered" evidence="1">
    <location>
        <begin position="1"/>
        <end position="48"/>
    </location>
</feature>
<keyword evidence="5" id="KW-1185">Reference proteome</keyword>
<feature type="transmembrane region" description="Helical" evidence="2">
    <location>
        <begin position="248"/>
        <end position="267"/>
    </location>
</feature>
<comment type="caution">
    <text evidence="4">The sequence shown here is derived from an EMBL/GenBank/DDBJ whole genome shotgun (WGS) entry which is preliminary data.</text>
</comment>
<dbReference type="InterPro" id="IPR051218">
    <property type="entry name" value="Sec_MonoDiacylglyc_Lipase"/>
</dbReference>
<keyword evidence="2" id="KW-0472">Membrane</keyword>
<dbReference type="InterPro" id="IPR029058">
    <property type="entry name" value="AB_hydrolase_fold"/>
</dbReference>
<dbReference type="Pfam" id="PF01764">
    <property type="entry name" value="Lipase_3"/>
    <property type="match status" value="1"/>
</dbReference>
<feature type="transmembrane region" description="Helical" evidence="2">
    <location>
        <begin position="206"/>
        <end position="227"/>
    </location>
</feature>
<protein>
    <recommendedName>
        <fullName evidence="3">Fungal lipase-type domain-containing protein</fullName>
    </recommendedName>
</protein>
<evidence type="ECO:0000259" key="3">
    <source>
        <dbReference type="Pfam" id="PF01764"/>
    </source>
</evidence>
<feature type="compositionally biased region" description="Basic and acidic residues" evidence="1">
    <location>
        <begin position="19"/>
        <end position="30"/>
    </location>
</feature>
<evidence type="ECO:0000256" key="2">
    <source>
        <dbReference type="SAM" id="Phobius"/>
    </source>
</evidence>
<feature type="compositionally biased region" description="Basic residues" evidence="1">
    <location>
        <begin position="963"/>
        <end position="977"/>
    </location>
</feature>
<dbReference type="CDD" id="cd00519">
    <property type="entry name" value="Lipase_3"/>
    <property type="match status" value="1"/>
</dbReference>
<dbReference type="SUPFAM" id="SSF53474">
    <property type="entry name" value="alpha/beta-Hydrolases"/>
    <property type="match status" value="1"/>
</dbReference>
<dbReference type="EMBL" id="BRYA01000157">
    <property type="protein sequence ID" value="GMI41772.1"/>
    <property type="molecule type" value="Genomic_DNA"/>
</dbReference>
<dbReference type="Proteomes" id="UP001165065">
    <property type="component" value="Unassembled WGS sequence"/>
</dbReference>
<dbReference type="Gene3D" id="3.40.50.1820">
    <property type="entry name" value="alpha/beta hydrolase"/>
    <property type="match status" value="1"/>
</dbReference>
<evidence type="ECO:0000256" key="1">
    <source>
        <dbReference type="SAM" id="MobiDB-lite"/>
    </source>
</evidence>
<proteinExistence type="predicted"/>
<name>A0A9W7GEA6_9STRA</name>
<organism evidence="4 5">
    <name type="scientific">Triparma columacea</name>
    <dbReference type="NCBI Taxonomy" id="722753"/>
    <lineage>
        <taxon>Eukaryota</taxon>
        <taxon>Sar</taxon>
        <taxon>Stramenopiles</taxon>
        <taxon>Ochrophyta</taxon>
        <taxon>Bolidophyceae</taxon>
        <taxon>Parmales</taxon>
        <taxon>Triparmaceae</taxon>
        <taxon>Triparma</taxon>
    </lineage>
</organism>
<dbReference type="InterPro" id="IPR002921">
    <property type="entry name" value="Fungal_lipase-type"/>
</dbReference>
<feature type="compositionally biased region" description="Polar residues" evidence="1">
    <location>
        <begin position="1"/>
        <end position="17"/>
    </location>
</feature>
<feature type="region of interest" description="Disordered" evidence="1">
    <location>
        <begin position="963"/>
        <end position="993"/>
    </location>
</feature>
<feature type="transmembrane region" description="Helical" evidence="2">
    <location>
        <begin position="132"/>
        <end position="151"/>
    </location>
</feature>
<dbReference type="AlphaFoldDB" id="A0A9W7GEA6"/>
<feature type="transmembrane region" description="Helical" evidence="2">
    <location>
        <begin position="354"/>
        <end position="375"/>
    </location>
</feature>